<feature type="compositionally biased region" description="Low complexity" evidence="1">
    <location>
        <begin position="453"/>
        <end position="466"/>
    </location>
</feature>
<protein>
    <submittedName>
        <fullName evidence="2">Uncharacterized protein</fullName>
    </submittedName>
</protein>
<dbReference type="RefSeq" id="XP_022668315.1">
    <property type="nucleotide sequence ID" value="XM_022812580.1"/>
</dbReference>
<keyword evidence="3" id="KW-1185">Reference proteome</keyword>
<sequence length="487" mass="55136">MCMRTDKPGAAYCPETLNYIGRQKSSSLSDLQLAKLLAVSDALQERILCELSQWTSEWDWKGAKVLDVGSRYGHRSEELGRQLAPLKIDGIRGVDTDIHGIEFATKHFADEKLEFSYIADFEDRLPLKYSQAFDWVLHINPTLFHLNNQEAALRNLLWCLKPSTGRLLLAIPCQLPADIATTTTKIILKKMGKQLNQWATEALDINKKPWYGHPRADRIYAHIMESVGFRVHRTKIMDFTYKFEKKNEHKGSVESYYFDVIMSFPEEQREALARRLHSSATGSGLRLGLRWDARYVLILASRPALTCNVCYGPRRTQQDEVAGECQNAGLNDLDAPPPIPLLGPPPDVEDDVGEIHVEVLHNDDLGNVDGSDAEEQCANDDEGVAQILKGNLFVDDINHYDRVADYDKAADDNKKGKDDDYIETSVYKGDKNDKLADRINHHTEEKDNIYNLNRTNETNETTLTDLNKADDVHGEGSSIEERKNEFG</sequence>
<dbReference type="SUPFAM" id="SSF53335">
    <property type="entry name" value="S-adenosyl-L-methionine-dependent methyltransferases"/>
    <property type="match status" value="1"/>
</dbReference>
<dbReference type="GeneID" id="111253332"/>
<dbReference type="Proteomes" id="UP000594260">
    <property type="component" value="Unplaced"/>
</dbReference>
<dbReference type="Gene3D" id="3.40.50.150">
    <property type="entry name" value="Vaccinia Virus protein VP39"/>
    <property type="match status" value="1"/>
</dbReference>
<feature type="compositionally biased region" description="Basic and acidic residues" evidence="1">
    <location>
        <begin position="467"/>
        <end position="487"/>
    </location>
</feature>
<feature type="region of interest" description="Disordered" evidence="1">
    <location>
        <begin position="453"/>
        <end position="487"/>
    </location>
</feature>
<dbReference type="EnsemblMetazoa" id="XM_022812579">
    <property type="protein sequence ID" value="XP_022668314"/>
    <property type="gene ID" value="LOC111253332"/>
</dbReference>
<evidence type="ECO:0000313" key="2">
    <source>
        <dbReference type="EnsemblMetazoa" id="XP_022668314"/>
    </source>
</evidence>
<dbReference type="InterPro" id="IPR029063">
    <property type="entry name" value="SAM-dependent_MTases_sf"/>
</dbReference>
<dbReference type="OrthoDB" id="66144at2759"/>
<dbReference type="RefSeq" id="XP_022668314.1">
    <property type="nucleotide sequence ID" value="XM_022812579.1"/>
</dbReference>
<dbReference type="KEGG" id="vde:111253332"/>
<evidence type="ECO:0000313" key="3">
    <source>
        <dbReference type="Proteomes" id="UP000594260"/>
    </source>
</evidence>
<proteinExistence type="predicted"/>
<accession>A0A7M7L0G1</accession>
<reference evidence="2" key="1">
    <citation type="submission" date="2021-01" db="UniProtKB">
        <authorList>
            <consortium name="EnsemblMetazoa"/>
        </authorList>
    </citation>
    <scope>IDENTIFICATION</scope>
</reference>
<name>A0A7M7L0G1_VARDE</name>
<dbReference type="EnsemblMetazoa" id="XM_022812580">
    <property type="protein sequence ID" value="XP_022668315"/>
    <property type="gene ID" value="LOC111253332"/>
</dbReference>
<organism evidence="2 3">
    <name type="scientific">Varroa destructor</name>
    <name type="common">Honeybee mite</name>
    <dbReference type="NCBI Taxonomy" id="109461"/>
    <lineage>
        <taxon>Eukaryota</taxon>
        <taxon>Metazoa</taxon>
        <taxon>Ecdysozoa</taxon>
        <taxon>Arthropoda</taxon>
        <taxon>Chelicerata</taxon>
        <taxon>Arachnida</taxon>
        <taxon>Acari</taxon>
        <taxon>Parasitiformes</taxon>
        <taxon>Mesostigmata</taxon>
        <taxon>Gamasina</taxon>
        <taxon>Dermanyssoidea</taxon>
        <taxon>Varroidae</taxon>
        <taxon>Varroa</taxon>
    </lineage>
</organism>
<dbReference type="AlphaFoldDB" id="A0A7M7L0G1"/>
<dbReference type="Pfam" id="PF13489">
    <property type="entry name" value="Methyltransf_23"/>
    <property type="match status" value="1"/>
</dbReference>
<evidence type="ECO:0000256" key="1">
    <source>
        <dbReference type="SAM" id="MobiDB-lite"/>
    </source>
</evidence>
<dbReference type="InParanoid" id="A0A7M7L0G1"/>